<name>A0A8B6ESG2_MYTGA</name>
<reference evidence="3" key="1">
    <citation type="submission" date="2018-11" db="EMBL/GenBank/DDBJ databases">
        <authorList>
            <person name="Alioto T."/>
            <person name="Alioto T."/>
        </authorList>
    </citation>
    <scope>NUCLEOTIDE SEQUENCE</scope>
</reference>
<protein>
    <submittedName>
        <fullName evidence="3">Sacsin</fullName>
    </submittedName>
</protein>
<dbReference type="Gene3D" id="3.30.565.10">
    <property type="entry name" value="Histidine kinase-like ATPase, C-terminal domain"/>
    <property type="match status" value="1"/>
</dbReference>
<dbReference type="EMBL" id="UYJE01005652">
    <property type="protein sequence ID" value="VDI39130.1"/>
    <property type="molecule type" value="Genomic_DNA"/>
</dbReference>
<evidence type="ECO:0000256" key="1">
    <source>
        <dbReference type="SAM" id="MobiDB-lite"/>
    </source>
</evidence>
<dbReference type="InterPro" id="IPR052972">
    <property type="entry name" value="Sacsin_chaperone_reg"/>
</dbReference>
<feature type="region of interest" description="Disordered" evidence="1">
    <location>
        <begin position="4278"/>
        <end position="4308"/>
    </location>
</feature>
<evidence type="ECO:0000313" key="4">
    <source>
        <dbReference type="Proteomes" id="UP000596742"/>
    </source>
</evidence>
<sequence length="4440" mass="509942">DKGHRVMDKGHRVMDKGHRVMDKGHRVMDKGHRVMDKGHRVMDKGHRVMDKGHRVMDKGHRVMSPENHSQRLKTENHIRSNHENPIPATMKKTMFSYPESLKLLTALTLFYLKEMVQNAEDAAGNCMKIMLRQQNRDPGGILRLNTISDVKEKETLKVGRFGLGFKSVFHMTDSPVIISGSKLLVIDPLRSVEKEEECREFKLKAIGRKHQPETTLACLMNKFGFNIDVLEEGLYEGTIFWFPLRQKESKLSPTIYSEEKAQNLFKSFMKKSTYNLLFLKSLEKIGIYDEHNDCPYFKLEMAGANEEEFNETRKMFKDDLNNLKNELPRKSIMSKYEAVIKTNTTEERYAVVNMLTGEDYLSEQMNLLVSDSSLHYSPYTGVAYCMKSSMGKKPPGHIFCFLPLPVTEKSMSGLPVHVNGFFDLEHNRRHIKEPAANSESRQTDQSLMWNSGMIGELLPETYYTLIEMMKTRCIKGNNCQDMVDQVYDAIPDPDAVESSWKLVLEELLEKLLHNNTFFTRQNGGKWIKFSEALFGVFDPVKNINQETKTTVKKLLLDCDENLVELPDHMITMLKYTGHEPQSVTPQIVREKLKSFECWKTYPREDKLRLLSFVLEDCNYADLRSLEILPLNNQEFVPFSTGTDVYVICDETASLFPGLEDQVISKGSVTDYLWTCLSKMAEKELFQLRCITDECFPDVIQKVFDINFTRNKNGRFVQSSQANLGINWIQKVWKEISKREYDNLSSFESIPVIVVGSDDIEDINNIATDERLVLEYVNLKGRYMLSKLDNHESLSAVLEKVVTLTEVEVFHPNQIIRFPHTDVIGKYIQLPIIDNILNCFKIAALSSRYQQIAIEINEQCSDHEKRELVKFLANHCSDIPREAYQLLQKLDLFCEHDNVSVAQMVSLENNKFILKDFMYPEGITYPRKYLENEHVELAKLLGATDVEEIECVDQTLDLMLENSYKYSVEDYTRLMIYLQDRPPKVLNNVLEKAKSLKFIPSGDGTLYSVNNLFDPTSSFLKNLLYGEEGVFPNENFIQENGLNQSFLQKMGLKTEDNVSSEDLVQVATRIQILANELDEKKNIKAESLILYLKTHEDISSNKALQHIKGIQWVPIDHEKPDDYPKGLGWYGSKSFCSPDEVKSIQFKNLIGTVCPLVRVDLFSKQVTACYKWCEQPEPNDVIEHYRNVINSYEKRQNSEYLHITKHIIGYLFKLWEAGSLNDETTRKLNEMKCIPTNCQGFKSANIVVQEIANKHINYILEPYVFELSKDVADFGELFLELGIKREVDFGVLVSLLQQISDKYMLEEKTEGEGNELEKDQTLTYNILKSIVAMEIDKSELTQLLVPIYSTREDCIVFEKVENCTYTSGKSPFSTALFLEDDNDDDDEEKIIYVHPSINELASKLGVASVTKRFIYTQNTGVLAWGQEEKLTTRISGLLDSYTDGLAVPKELVQNADDAGATKVCFLYDERENLEWRNGLFDQGMAECQGPALWVYNDAIFEEKDFKNIIELGGKTKILDTEKIGKFGLGFCSVYNVTDVPSFVSKNTLVILDPHLHHLGEAAIGTNPGLRVPLTKSYRKNLSNQFKPYNGIFGCNLEPNNKDEYNNTLFRLPLRTQKQAQESEIKDLQYTKREVVELLQKFLDSVANLLLFTQNVKEICVYHLNSKSQNPNKDKKLMFRAWKENTEKSHEENEFNILKKVTSAMKVEQPSEIKFPIQIIDIGIEVSSEGQELSKEFHTSRDITPWVISWGTGNKTFELANKLKQQGAIPVGSVAVPIRRDGSKLLSFMNMDELPKGFYSKSRMFCFLPLPVEAQVPVHLNGCFMVEQDRKSITRYNQDDKSNDTSYWNDAMLDDVVQSAYINLLASVACRSNDPIVETDYWKVWPRITPIMNQDMVLLSQSFYRSIIMKDDMVFYRRNTGIGSGVKCSLSQAVVLDPTFRHSGENGQIAFDCLLEFYHDSCIIIDMPLEIYINFGEIPGVDINKLKSRIISKSDFYNKYFFPNLKDDYWQQLNRRKERDILLIGAIEDKELHDLVKRYECIPVQMSNRLRKPCELVLEKGPVSAMFTVEDEVFPYASVECYTSILINMGMMEDKISSKLLMERARTVGSLCKETALARSTAIVKYLNTNMHLHSDATEDLKNIPFLPVMKTLDGWPLPWKADNLEPEEYLFPPSRLFSSDDKFVIGSVGYVLDQPVGDVEQVVMDSIGIRTVLIENVVEQINVLAKSNLHSSVGLEETCEALYKRLNNQLLFDSKNLMVVNSLKDFQQKRIVKVESDMVEPIRVALDLIGSCSPFLYEMPRNLKQYKRLWDYVGIPRCFDENTFIGMLKEHLQLKGKEQITLKETQGIMDILKNLSKYHPAPPTGMPEEKKKVIYIPDQNRILRSMCDVCYDDPDFHYEDDDVYIVHEEVTQSIIRGLGIMSKRHLYLSRHSDSIPFGQKEKLVIRLKGIIDAYPKDHSVLNELLQNADDAKATEIHFVFDQRQLGTKDIFDKKWGPVQGPALCVFNNACFTAKDLQGIQDLGEGSKSDDPSKTGQFGVGFNSVYHLTDVPSFLSRGQDTPDGGTFCVFDPHCSYLNVAQPDSPGMRLKLDRFQTKYGDVYKGYLQDVVKADTGTWFRLPLRTPEMARKSEISCKSFLERDMNTLLEKMKSQMKTSLLFLSNIKKISISYIRENCNELSDTFSVFLSVSDSDIENVKEFSSYVKTESKMIKSKEITLNQISLKEIRYTATVEDNKNNSDTWLIVQVFGFKDGDAVAESILTAASSGELGFLPRGGTAMKVGKKIEVNQREFPLTYIPESQDGNAFCFLPLPIRTGLPVHINGHFSVHANRNGLFGGTSATHIDDSRTKWNNLLLRQNVAFSYASCLEYSKEVLPNLLNNFKNIDILKIFFASFPDLANVTGTYWKELVNSIYDDIHKRALNIFPIYPKFTNSEQKLSLCNLPGELEQDEIDWIPLEAEGHTFRACFDNLTSFYQSDEQDYKTKTFHQKQEIEVRQILVDSGMKLICIPLWIFRSICKSFPVDKLSSSNSVSDLKCAVADALTCENADKSSELVVTFYRSWNTGNIDKCRISSVNNPLRESIFQSVERLSFFLRFCLKLGIECSEFEGLPLMVNNSEQLVCFSSCTTIMSEFCNLLPSSSAMFVHDRLVVLLCKFKQFFRCLDVGNFCSELLHSVDEQYYQQHGPLPWDSYQTSLPNDAWMRMFWEFLETVPSISELSNWCLFPVLLNQEERVLISFSLAYTVVSYYSFDQQLIADRDIVISLKKLSIPSLSLYNKLSKHVGEIVASKQQPEKLARCLVFHKNAFTKTCLTQGECDRLVTYLATHISEIGSIVIKNLKQLKIFTSIFGEIVSVEELSVLVVDIDYSNIVFDGLEELANHSNILLLKHNALHVEMYKVLQFRVCEVLQNEHKLLEFYRMFVLPNFENLPRNLHLSHLSFIRDKLIKNDNLMEALRSLHFIPSTNGDILIKACEYFSPHHKVFSSLCRPFELPPHPFNSVSWKRFMEFAGMKLELTELQFLEFACHIQNQGPTEISESQSIELVKHLFSQQKLAKDMEFLRQIREIQFIKAFVVPFDCSTISPQLSANTLIAFSGSLPNRHFRLAWTMQNILPLYASPPNPVLLEGLLIQREPEINTVISHVHKVCYSLQKRCQSDKTMFVKDLMTYIYDYIEALPIKTIEQMKPQLAETPFIHIVELSTFMKARNVILKGGKNSGIPPYLLVGSETYGKYFTLFRTLGAKDHADLDHYFRVLASIREEVCDKQLAASELKCTESAVRGVLSVLQSLSDTPQVEESVFYLLSSEDQLFPSCELVYADRPWPIQHRLKNQNEIKFLKQMDQFKDLGLNVDHCLSLLPATMQLKRLSSVIKEELLTDQNIVPWEVAEKLQSFLTSDIFLYAIKRLVKTKNKNQGNKDIEVSTLDKISSSVTSVRIITLQDVNTVLVYRNEQIASSAEERIVYHKRAENIVYVKRSDLEMGVWLKKILRQIVKVIVRLCMDQVEADKLQTVLLHYDNNFKEMEELLDDLKAVPLDFKPVYTSWIPLPGTYVPLDCLDSLVQDFVKFSPGDYAVCEIFDNIDDDVDSKDIARMYIYVKIIEQLIDGQFPLYKVDVGEGQTKDVYSYLLYQIERKKNLEMGLELHTHGHAGYNEGTKDKIKQQIEETLVDALRLGQDKFKKVYRRLLLQWHPDKNDDSKFCCEITQHIIDFAKHLMSREIDISNIPQYRERRGNSSGGNWQAYNDTWNDHVSKAREAAHASTREPHEPTREECYTFDVNGYADRVRHRHSHSQRNASNTNYHYTGHHPLNSNEYRPDPQPQMGRIWLKQAKNDIATARLLLNTATEQSFNWVCVISQQAAEKALKAIQVCEDAKQVSKYHCLITSVCLKNPTLKQAAEELERCIGDYSKMRYPRPVFYPNTPSDLYSHEDATETIKWAEIIVSTVDDMM</sequence>
<evidence type="ECO:0000259" key="2">
    <source>
        <dbReference type="SMART" id="SM00748"/>
    </source>
</evidence>
<dbReference type="PANTHER" id="PTHR15600:SF42">
    <property type="entry name" value="SACSIN"/>
    <property type="match status" value="1"/>
</dbReference>
<dbReference type="Gene3D" id="1.20.120.330">
    <property type="entry name" value="Nucleotidyltransferases domain 2"/>
    <property type="match status" value="1"/>
</dbReference>
<dbReference type="SMART" id="SM00748">
    <property type="entry name" value="HEPN"/>
    <property type="match status" value="1"/>
</dbReference>
<dbReference type="PANTHER" id="PTHR15600">
    <property type="entry name" value="SACSIN"/>
    <property type="match status" value="1"/>
</dbReference>
<dbReference type="SUPFAM" id="SSF55874">
    <property type="entry name" value="ATPase domain of HSP90 chaperone/DNA topoisomerase II/histidine kinase"/>
    <property type="match status" value="3"/>
</dbReference>
<proteinExistence type="predicted"/>
<feature type="non-terminal residue" evidence="3">
    <location>
        <position position="4440"/>
    </location>
</feature>
<dbReference type="InterPro" id="IPR007842">
    <property type="entry name" value="HEPN_dom"/>
</dbReference>
<dbReference type="InterPro" id="IPR001623">
    <property type="entry name" value="DnaJ_domain"/>
</dbReference>
<feature type="compositionally biased region" description="Polar residues" evidence="1">
    <location>
        <begin position="4284"/>
        <end position="4293"/>
    </location>
</feature>
<dbReference type="InterPro" id="IPR058210">
    <property type="entry name" value="SACS/Nov_dom"/>
</dbReference>
<dbReference type="SUPFAM" id="SSF81593">
    <property type="entry name" value="Nucleotidyltransferase substrate binding subunit/domain"/>
    <property type="match status" value="1"/>
</dbReference>
<dbReference type="CDD" id="cd06257">
    <property type="entry name" value="DnaJ"/>
    <property type="match status" value="1"/>
</dbReference>
<keyword evidence="4" id="KW-1185">Reference proteome</keyword>
<dbReference type="Proteomes" id="UP000596742">
    <property type="component" value="Unassembled WGS sequence"/>
</dbReference>
<gene>
    <name evidence="3" type="ORF">MGAL_10B080750</name>
</gene>
<dbReference type="InterPro" id="IPR036890">
    <property type="entry name" value="HATPase_C_sf"/>
</dbReference>
<accession>A0A8B6ESG2</accession>
<comment type="caution">
    <text evidence="3">The sequence shown here is derived from an EMBL/GenBank/DDBJ whole genome shotgun (WGS) entry which is preliminary data.</text>
</comment>
<feature type="domain" description="HEPN" evidence="2">
    <location>
        <begin position="4318"/>
        <end position="4432"/>
    </location>
</feature>
<dbReference type="Pfam" id="PF25794">
    <property type="entry name" value="SACS"/>
    <property type="match status" value="3"/>
</dbReference>
<organism evidence="3 4">
    <name type="scientific">Mytilus galloprovincialis</name>
    <name type="common">Mediterranean mussel</name>
    <dbReference type="NCBI Taxonomy" id="29158"/>
    <lineage>
        <taxon>Eukaryota</taxon>
        <taxon>Metazoa</taxon>
        <taxon>Spiralia</taxon>
        <taxon>Lophotrochozoa</taxon>
        <taxon>Mollusca</taxon>
        <taxon>Bivalvia</taxon>
        <taxon>Autobranchia</taxon>
        <taxon>Pteriomorphia</taxon>
        <taxon>Mytilida</taxon>
        <taxon>Mytiloidea</taxon>
        <taxon>Mytilidae</taxon>
        <taxon>Mytilinae</taxon>
        <taxon>Mytilus</taxon>
    </lineage>
</organism>
<dbReference type="Gene3D" id="1.10.287.110">
    <property type="entry name" value="DnaJ domain"/>
    <property type="match status" value="1"/>
</dbReference>
<dbReference type="GO" id="GO:0030544">
    <property type="term" value="F:Hsp70 protein binding"/>
    <property type="evidence" value="ECO:0007669"/>
    <property type="project" value="TreeGrafter"/>
</dbReference>
<dbReference type="Pfam" id="PF05168">
    <property type="entry name" value="HEPN"/>
    <property type="match status" value="1"/>
</dbReference>
<evidence type="ECO:0000313" key="3">
    <source>
        <dbReference type="EMBL" id="VDI39130.1"/>
    </source>
</evidence>
<dbReference type="InterPro" id="IPR036869">
    <property type="entry name" value="J_dom_sf"/>
</dbReference>
<dbReference type="NCBIfam" id="NF047352">
    <property type="entry name" value="P_loop_sacsin"/>
    <property type="match status" value="2"/>
</dbReference>
<dbReference type="SUPFAM" id="SSF46565">
    <property type="entry name" value="Chaperone J-domain"/>
    <property type="match status" value="1"/>
</dbReference>
<dbReference type="OrthoDB" id="6140196at2759"/>